<proteinExistence type="predicted"/>
<reference evidence="1" key="2">
    <citation type="journal article" date="2015" name="Data Brief">
        <title>Shoot transcriptome of the giant reed, Arundo donax.</title>
        <authorList>
            <person name="Barrero R.A."/>
            <person name="Guerrero F.D."/>
            <person name="Moolhuijzen P."/>
            <person name="Goolsby J.A."/>
            <person name="Tidwell J."/>
            <person name="Bellgard S.E."/>
            <person name="Bellgard M.I."/>
        </authorList>
    </citation>
    <scope>NUCLEOTIDE SEQUENCE</scope>
    <source>
        <tissue evidence="1">Shoot tissue taken approximately 20 cm above the soil surface</tissue>
    </source>
</reference>
<sequence>MGGSGYSDLIGGGARGQPLVVAGFTISFRLCTSFLDAVETGAAAPFPLAPPPLILAVGIPSSPGNPLGFGNRGTRARCCGGGQLVVVASVLAWFTLLSPTQWGGGRRGADYGT</sequence>
<protein>
    <submittedName>
        <fullName evidence="1">Uncharacterized protein</fullName>
    </submittedName>
</protein>
<name>A0A0A9DIM6_ARUDO</name>
<dbReference type="AlphaFoldDB" id="A0A0A9DIM6"/>
<dbReference type="EMBL" id="GBRH01210264">
    <property type="protein sequence ID" value="JAD87631.1"/>
    <property type="molecule type" value="Transcribed_RNA"/>
</dbReference>
<accession>A0A0A9DIM6</accession>
<reference evidence="1" key="1">
    <citation type="submission" date="2014-09" db="EMBL/GenBank/DDBJ databases">
        <authorList>
            <person name="Magalhaes I.L.F."/>
            <person name="Oliveira U."/>
            <person name="Santos F.R."/>
            <person name="Vidigal T.H.D.A."/>
            <person name="Brescovit A.D."/>
            <person name="Santos A.J."/>
        </authorList>
    </citation>
    <scope>NUCLEOTIDE SEQUENCE</scope>
    <source>
        <tissue evidence="1">Shoot tissue taken approximately 20 cm above the soil surface</tissue>
    </source>
</reference>
<organism evidence="1">
    <name type="scientific">Arundo donax</name>
    <name type="common">Giant reed</name>
    <name type="synonym">Donax arundinaceus</name>
    <dbReference type="NCBI Taxonomy" id="35708"/>
    <lineage>
        <taxon>Eukaryota</taxon>
        <taxon>Viridiplantae</taxon>
        <taxon>Streptophyta</taxon>
        <taxon>Embryophyta</taxon>
        <taxon>Tracheophyta</taxon>
        <taxon>Spermatophyta</taxon>
        <taxon>Magnoliopsida</taxon>
        <taxon>Liliopsida</taxon>
        <taxon>Poales</taxon>
        <taxon>Poaceae</taxon>
        <taxon>PACMAD clade</taxon>
        <taxon>Arundinoideae</taxon>
        <taxon>Arundineae</taxon>
        <taxon>Arundo</taxon>
    </lineage>
</organism>
<evidence type="ECO:0000313" key="1">
    <source>
        <dbReference type="EMBL" id="JAD87631.1"/>
    </source>
</evidence>